<organism evidence="3 4">
    <name type="scientific">Linnemannia elongata AG-77</name>
    <dbReference type="NCBI Taxonomy" id="1314771"/>
    <lineage>
        <taxon>Eukaryota</taxon>
        <taxon>Fungi</taxon>
        <taxon>Fungi incertae sedis</taxon>
        <taxon>Mucoromycota</taxon>
        <taxon>Mortierellomycotina</taxon>
        <taxon>Mortierellomycetes</taxon>
        <taxon>Mortierellales</taxon>
        <taxon>Mortierellaceae</taxon>
        <taxon>Linnemannia</taxon>
    </lineage>
</organism>
<sequence>MASSIRAISMSLPRVSMARIPLVAFTNTHVAPTLTSQAHAYAHANSTRPSAYSSMPTRSNSNKYTNAADKLEQSAKNMNQSTKDYIREVKHYDSEEDEVMMELGLAMSSNSIKHTNNTGTQANKNNYTGNQSGGRKAHERQVEGTFEETLWSDIQADVAHPAGNEFHHADHHHEQELISSLCEELKEQSSATSSSRLSQHASDAIRMVESHSILKQDKAPVHNVRDEDPAEKVARYQKRH</sequence>
<evidence type="ECO:0000313" key="4">
    <source>
        <dbReference type="Proteomes" id="UP000078512"/>
    </source>
</evidence>
<accession>A0A197JUN6</accession>
<proteinExistence type="predicted"/>
<keyword evidence="4" id="KW-1185">Reference proteome</keyword>
<reference evidence="3 4" key="1">
    <citation type="submission" date="2016-05" db="EMBL/GenBank/DDBJ databases">
        <title>Genome sequencing reveals origins of a unique bacterial endosymbiosis in the earliest lineages of terrestrial Fungi.</title>
        <authorList>
            <consortium name="DOE Joint Genome Institute"/>
            <person name="Uehling J."/>
            <person name="Gryganskyi A."/>
            <person name="Hameed K."/>
            <person name="Tschaplinski T."/>
            <person name="Misztal P."/>
            <person name="Wu S."/>
            <person name="Desiro A."/>
            <person name="Vande Pol N."/>
            <person name="Du Z.-Y."/>
            <person name="Zienkiewicz A."/>
            <person name="Zienkiewicz K."/>
            <person name="Morin E."/>
            <person name="Tisserant E."/>
            <person name="Splivallo R."/>
            <person name="Hainaut M."/>
            <person name="Henrissat B."/>
            <person name="Ohm R."/>
            <person name="Kuo A."/>
            <person name="Yan J."/>
            <person name="Lipzen A."/>
            <person name="Nolan M."/>
            <person name="Labutti K."/>
            <person name="Barry K."/>
            <person name="Goldstein A."/>
            <person name="Labbe J."/>
            <person name="Schadt C."/>
            <person name="Tuskan G."/>
            <person name="Grigoriev I."/>
            <person name="Martin F."/>
            <person name="Vilgalys R."/>
            <person name="Bonito G."/>
        </authorList>
    </citation>
    <scope>NUCLEOTIDE SEQUENCE [LARGE SCALE GENOMIC DNA]</scope>
    <source>
        <strain evidence="3 4">AG-77</strain>
    </source>
</reference>
<protein>
    <submittedName>
        <fullName evidence="3">Uncharacterized protein</fullName>
    </submittedName>
</protein>
<gene>
    <name evidence="3" type="ORF">K457DRAFT_156039</name>
</gene>
<feature type="compositionally biased region" description="Low complexity" evidence="2">
    <location>
        <begin position="188"/>
        <end position="202"/>
    </location>
</feature>
<dbReference type="OrthoDB" id="2339012at2759"/>
<keyword evidence="1" id="KW-0175">Coiled coil</keyword>
<feature type="coiled-coil region" evidence="1">
    <location>
        <begin position="61"/>
        <end position="88"/>
    </location>
</feature>
<dbReference type="AlphaFoldDB" id="A0A197JUN6"/>
<name>A0A197JUN6_9FUNG</name>
<feature type="compositionally biased region" description="Basic and acidic residues" evidence="2">
    <location>
        <begin position="206"/>
        <end position="234"/>
    </location>
</feature>
<feature type="region of interest" description="Disordered" evidence="2">
    <location>
        <begin position="183"/>
        <end position="240"/>
    </location>
</feature>
<dbReference type="EMBL" id="KV442046">
    <property type="protein sequence ID" value="OAQ28688.1"/>
    <property type="molecule type" value="Genomic_DNA"/>
</dbReference>
<feature type="compositionally biased region" description="Polar residues" evidence="2">
    <location>
        <begin position="116"/>
        <end position="130"/>
    </location>
</feature>
<evidence type="ECO:0000313" key="3">
    <source>
        <dbReference type="EMBL" id="OAQ28688.1"/>
    </source>
</evidence>
<feature type="region of interest" description="Disordered" evidence="2">
    <location>
        <begin position="116"/>
        <end position="138"/>
    </location>
</feature>
<dbReference type="Proteomes" id="UP000078512">
    <property type="component" value="Unassembled WGS sequence"/>
</dbReference>
<evidence type="ECO:0000256" key="1">
    <source>
        <dbReference type="SAM" id="Coils"/>
    </source>
</evidence>
<evidence type="ECO:0000256" key="2">
    <source>
        <dbReference type="SAM" id="MobiDB-lite"/>
    </source>
</evidence>